<dbReference type="GO" id="GO:0004519">
    <property type="term" value="F:endonuclease activity"/>
    <property type="evidence" value="ECO:0007669"/>
    <property type="project" value="InterPro"/>
</dbReference>
<dbReference type="Pfam" id="PF20441">
    <property type="entry name" value="TerL_nuclease"/>
    <property type="match status" value="1"/>
</dbReference>
<dbReference type="STRING" id="1105367.CG50_10835"/>
<dbReference type="InterPro" id="IPR027417">
    <property type="entry name" value="P-loop_NTPase"/>
</dbReference>
<name>A0A086XQN5_9RHOB</name>
<dbReference type="EMBL" id="JFZB01000054">
    <property type="protein sequence ID" value="KFI24335.1"/>
    <property type="molecule type" value="Genomic_DNA"/>
</dbReference>
<dbReference type="InterPro" id="IPR046461">
    <property type="entry name" value="TerL_ATPase"/>
</dbReference>
<evidence type="ECO:0000313" key="3">
    <source>
        <dbReference type="EMBL" id="KFI24335.1"/>
    </source>
</evidence>
<reference evidence="3 4" key="1">
    <citation type="submission" date="2014-03" db="EMBL/GenBank/DDBJ databases">
        <title>Genome of Paenirhodobacter enshiensis DW2-9.</title>
        <authorList>
            <person name="Wang D."/>
            <person name="Wang G."/>
        </authorList>
    </citation>
    <scope>NUCLEOTIDE SEQUENCE [LARGE SCALE GENOMIC DNA]</scope>
    <source>
        <strain evidence="3 4">DW2-9</strain>
    </source>
</reference>
<organism evidence="3 4">
    <name type="scientific">Paenirhodobacter enshiensis</name>
    <dbReference type="NCBI Taxonomy" id="1105367"/>
    <lineage>
        <taxon>Bacteria</taxon>
        <taxon>Pseudomonadati</taxon>
        <taxon>Pseudomonadota</taxon>
        <taxon>Alphaproteobacteria</taxon>
        <taxon>Rhodobacterales</taxon>
        <taxon>Rhodobacter group</taxon>
        <taxon>Paenirhodobacter</taxon>
    </lineage>
</organism>
<gene>
    <name evidence="3" type="ORF">CG50_10835</name>
</gene>
<feature type="domain" description="Terminase large subunit-like ATPase" evidence="1">
    <location>
        <begin position="78"/>
        <end position="251"/>
    </location>
</feature>
<proteinExistence type="predicted"/>
<protein>
    <submittedName>
        <fullName evidence="3">Terminase</fullName>
    </submittedName>
</protein>
<sequence>MDPIDHPVSRYALDVVEGREVAGELVHLACERHLRDLETGRDRGLYFDCKAATRIMNFAKLIQHTTGPLAGKPLALQPWQAFRHGSVFGWKREDTGLRRFRSTYHQVAKKNGKTTDTAVPLMFTQLFDGEAAPQGYCTATTRDQARLLFDEVRRMIKASPAFLTFMDTRNKHQISTLPTGGFVRPLSRDGNSADGINPHFVARDEVHRWTDRELAEVVVNSMIARAQPIDWAITTAGADMASICGEMRDYSARVLRGDVHDDSFFAYVAEPPHDCDVNDPRFWKMANPNLGVAFSEKRFREMLAEAQAIAGKMPNFRRLHMNLWTEGAQSWIEREVWDKGAEPFDMRALRGRDAWVGLDLSKTTDLTAICVAVPMDGLVYLISYTFLPAGPKGFIQRAQKEKREYIQWRDEGWLEVHQGGVIDDDQVIERMEQIRVFFNVQEVAFDRWGMKYVAKELVRRRFPLVEHGQGYASMSSPMKRFEEAVAKNRLRHRGNPVLAWAVGNVHRDEDAAENCKPNKAKSRGRIDPAVAAIMAVGRAEAAEKKRKAREIENL</sequence>
<dbReference type="PANTHER" id="PTHR41287:SF1">
    <property type="entry name" value="PROTEIN YMFN"/>
    <property type="match status" value="1"/>
</dbReference>
<dbReference type="Gene3D" id="3.40.50.300">
    <property type="entry name" value="P-loop containing nucleotide triphosphate hydrolases"/>
    <property type="match status" value="1"/>
</dbReference>
<dbReference type="RefSeq" id="WP_036640224.1">
    <property type="nucleotide sequence ID" value="NZ_JFZB01000054.1"/>
</dbReference>
<dbReference type="Proteomes" id="UP000028824">
    <property type="component" value="Unassembled WGS sequence"/>
</dbReference>
<accession>A0A086XQN5</accession>
<dbReference type="AlphaFoldDB" id="A0A086XQN5"/>
<dbReference type="InterPro" id="IPR046462">
    <property type="entry name" value="TerL_nuclease"/>
</dbReference>
<comment type="caution">
    <text evidence="3">The sequence shown here is derived from an EMBL/GenBank/DDBJ whole genome shotgun (WGS) entry which is preliminary data.</text>
</comment>
<feature type="domain" description="Terminase large subunit-like endonuclease" evidence="2">
    <location>
        <begin position="259"/>
        <end position="543"/>
    </location>
</feature>
<dbReference type="OrthoDB" id="9760250at2"/>
<evidence type="ECO:0000259" key="2">
    <source>
        <dbReference type="Pfam" id="PF20441"/>
    </source>
</evidence>
<evidence type="ECO:0000313" key="4">
    <source>
        <dbReference type="Proteomes" id="UP000028824"/>
    </source>
</evidence>
<keyword evidence="4" id="KW-1185">Reference proteome</keyword>
<evidence type="ECO:0000259" key="1">
    <source>
        <dbReference type="Pfam" id="PF03354"/>
    </source>
</evidence>
<dbReference type="eggNOG" id="COG4626">
    <property type="taxonomic scope" value="Bacteria"/>
</dbReference>
<dbReference type="PANTHER" id="PTHR41287">
    <property type="match status" value="1"/>
</dbReference>
<dbReference type="InterPro" id="IPR005021">
    <property type="entry name" value="Terminase_largesu-like"/>
</dbReference>
<dbReference type="Pfam" id="PF03354">
    <property type="entry name" value="TerL_ATPase"/>
    <property type="match status" value="1"/>
</dbReference>